<proteinExistence type="inferred from homology"/>
<dbReference type="RefSeq" id="WP_125072478.1">
    <property type="nucleotide sequence ID" value="NZ_QWZQ01000025.1"/>
</dbReference>
<feature type="domain" description="Ferritin/DPS" evidence="3">
    <location>
        <begin position="31"/>
        <end position="172"/>
    </location>
</feature>
<dbReference type="GO" id="GO:0008199">
    <property type="term" value="F:ferric iron binding"/>
    <property type="evidence" value="ECO:0007669"/>
    <property type="project" value="InterPro"/>
</dbReference>
<evidence type="ECO:0000259" key="3">
    <source>
        <dbReference type="Pfam" id="PF00210"/>
    </source>
</evidence>
<keyword evidence="5" id="KW-1185">Reference proteome</keyword>
<dbReference type="OrthoDB" id="9797023at2"/>
<protein>
    <submittedName>
        <fullName evidence="4">DNA starvation/stationary phase protection protein</fullName>
    </submittedName>
</protein>
<dbReference type="Proteomes" id="UP000283633">
    <property type="component" value="Unassembled WGS sequence"/>
</dbReference>
<accession>A0A3R8KE75</accession>
<evidence type="ECO:0000256" key="2">
    <source>
        <dbReference type="SAM" id="MobiDB-lite"/>
    </source>
</evidence>
<comment type="similarity">
    <text evidence="1">Belongs to the Dps family.</text>
</comment>
<gene>
    <name evidence="4" type="ORF">D1831_08400</name>
</gene>
<name>A0A3R8KE75_9LACO</name>
<evidence type="ECO:0000256" key="1">
    <source>
        <dbReference type="ARBA" id="ARBA00009497"/>
    </source>
</evidence>
<dbReference type="CDD" id="cd01043">
    <property type="entry name" value="DPS"/>
    <property type="match status" value="1"/>
</dbReference>
<dbReference type="Pfam" id="PF00210">
    <property type="entry name" value="Ferritin"/>
    <property type="match status" value="1"/>
</dbReference>
<comment type="caution">
    <text evidence="4">The sequence shown here is derived from an EMBL/GenBank/DDBJ whole genome shotgun (WGS) entry which is preliminary data.</text>
</comment>
<evidence type="ECO:0000313" key="5">
    <source>
        <dbReference type="Proteomes" id="UP000283633"/>
    </source>
</evidence>
<evidence type="ECO:0000313" key="4">
    <source>
        <dbReference type="EMBL" id="RRK10247.1"/>
    </source>
</evidence>
<dbReference type="EMBL" id="QWZQ01000025">
    <property type="protein sequence ID" value="RRK10247.1"/>
    <property type="molecule type" value="Genomic_DNA"/>
</dbReference>
<dbReference type="AlphaFoldDB" id="A0A3R8KE75"/>
<dbReference type="InterPro" id="IPR002177">
    <property type="entry name" value="DPS_DNA-bd"/>
</dbReference>
<feature type="region of interest" description="Disordered" evidence="2">
    <location>
        <begin position="168"/>
        <end position="187"/>
    </location>
</feature>
<feature type="compositionally biased region" description="Acidic residues" evidence="2">
    <location>
        <begin position="176"/>
        <end position="187"/>
    </location>
</feature>
<sequence length="187" mass="21234">MSELTIEDQYAAELKQSDIDHHVPTAGAMTNHILSNLMVSYVKLSQAKWYVKGNQSFSLRTEYQRLIDLNVRQFAELGDLLLDENQKPSSTTAELTKYSMLEENGAFKYQDAATTVAAVIKDFDTENLFVDRAIKLAQKEERPALAAWLTSYRGSNNRNIRELQAYLGNDARTGLDEEDEDDEDDDD</sequence>
<dbReference type="InterPro" id="IPR009078">
    <property type="entry name" value="Ferritin-like_SF"/>
</dbReference>
<dbReference type="InterPro" id="IPR008331">
    <property type="entry name" value="Ferritin_DPS_dom"/>
</dbReference>
<organism evidence="4 5">
    <name type="scientific">Lactiplantibacillus garii</name>
    <dbReference type="NCBI Taxonomy" id="2306423"/>
    <lineage>
        <taxon>Bacteria</taxon>
        <taxon>Bacillati</taxon>
        <taxon>Bacillota</taxon>
        <taxon>Bacilli</taxon>
        <taxon>Lactobacillales</taxon>
        <taxon>Lactobacillaceae</taxon>
        <taxon>Lactiplantibacillus</taxon>
    </lineage>
</organism>
<dbReference type="SUPFAM" id="SSF47240">
    <property type="entry name" value="Ferritin-like"/>
    <property type="match status" value="1"/>
</dbReference>
<dbReference type="Gene3D" id="1.20.1260.10">
    <property type="match status" value="1"/>
</dbReference>
<reference evidence="4 5" key="1">
    <citation type="submission" date="2018-08" db="EMBL/GenBank/DDBJ databases">
        <title>Genome Lactobacillus garii FI11369.</title>
        <authorList>
            <person name="Diaz M."/>
            <person name="Narbad A."/>
        </authorList>
    </citation>
    <scope>NUCLEOTIDE SEQUENCE [LARGE SCALE GENOMIC DNA]</scope>
    <source>
        <strain evidence="4 5">FI11369</strain>
    </source>
</reference>
<dbReference type="InterPro" id="IPR012347">
    <property type="entry name" value="Ferritin-like"/>
</dbReference>